<name>A0A518B4E8_9BACT</name>
<dbReference type="KEGG" id="knv:Pan216_27200"/>
<evidence type="ECO:0000313" key="3">
    <source>
        <dbReference type="Proteomes" id="UP000317093"/>
    </source>
</evidence>
<evidence type="ECO:0008006" key="4">
    <source>
        <dbReference type="Google" id="ProtNLM"/>
    </source>
</evidence>
<dbReference type="Gene3D" id="2.60.40.10">
    <property type="entry name" value="Immunoglobulins"/>
    <property type="match status" value="2"/>
</dbReference>
<organism evidence="2 3">
    <name type="scientific">Kolteria novifilia</name>
    <dbReference type="NCBI Taxonomy" id="2527975"/>
    <lineage>
        <taxon>Bacteria</taxon>
        <taxon>Pseudomonadati</taxon>
        <taxon>Planctomycetota</taxon>
        <taxon>Planctomycetia</taxon>
        <taxon>Kolteriales</taxon>
        <taxon>Kolteriaceae</taxon>
        <taxon>Kolteria</taxon>
    </lineage>
</organism>
<dbReference type="RefSeq" id="WP_419193606.1">
    <property type="nucleotide sequence ID" value="NZ_CP036279.1"/>
</dbReference>
<dbReference type="EMBL" id="CP036279">
    <property type="protein sequence ID" value="QDU61855.1"/>
    <property type="molecule type" value="Genomic_DNA"/>
</dbReference>
<feature type="chain" id="PRO_5021905248" description="DUF1573 domain-containing protein" evidence="1">
    <location>
        <begin position="22"/>
        <end position="323"/>
    </location>
</feature>
<feature type="signal peptide" evidence="1">
    <location>
        <begin position="1"/>
        <end position="21"/>
    </location>
</feature>
<evidence type="ECO:0000256" key="1">
    <source>
        <dbReference type="SAM" id="SignalP"/>
    </source>
</evidence>
<evidence type="ECO:0000313" key="2">
    <source>
        <dbReference type="EMBL" id="QDU61855.1"/>
    </source>
</evidence>
<gene>
    <name evidence="2" type="ORF">Pan216_27200</name>
</gene>
<sequence precursor="true">MLPRTAVALLCLLSVASSVEAASRLGSYFDTLEHELGTLQRGKVASQSFLLHNTGSEELHIRSLRVSCGCTRAETPVRTISPGHATAINTVLDTSGFEGAKSVTIFVQFDRPRREEVALRLHCVSKSDTAQSVHEVDFGIVEQSKPVRKQLNIDYRGNADWKIERLDYGSPSLQADVEELSRDADHVRYRLNVLLKDSAPAGPLEDRIQLYTNDPANEKVTVVVNAVVEPSVAVLPETLKFGKLVSGKKVTKNLVIKSSSPFRILRVDNTKGHFKIRSAPTAKKTQLVVVTLDVPSDTSDVTDHLEFVTDLSDEQVITVDVAE</sequence>
<dbReference type="Pfam" id="PF07610">
    <property type="entry name" value="DUF1573"/>
    <property type="match status" value="1"/>
</dbReference>
<reference evidence="2 3" key="1">
    <citation type="submission" date="2019-02" db="EMBL/GenBank/DDBJ databases">
        <title>Deep-cultivation of Planctomycetes and their phenomic and genomic characterization uncovers novel biology.</title>
        <authorList>
            <person name="Wiegand S."/>
            <person name="Jogler M."/>
            <person name="Boedeker C."/>
            <person name="Pinto D."/>
            <person name="Vollmers J."/>
            <person name="Rivas-Marin E."/>
            <person name="Kohn T."/>
            <person name="Peeters S.H."/>
            <person name="Heuer A."/>
            <person name="Rast P."/>
            <person name="Oberbeckmann S."/>
            <person name="Bunk B."/>
            <person name="Jeske O."/>
            <person name="Meyerdierks A."/>
            <person name="Storesund J.E."/>
            <person name="Kallscheuer N."/>
            <person name="Luecker S."/>
            <person name="Lage O.M."/>
            <person name="Pohl T."/>
            <person name="Merkel B.J."/>
            <person name="Hornburger P."/>
            <person name="Mueller R.-W."/>
            <person name="Bruemmer F."/>
            <person name="Labrenz M."/>
            <person name="Spormann A.M."/>
            <person name="Op den Camp H."/>
            <person name="Overmann J."/>
            <person name="Amann R."/>
            <person name="Jetten M.S.M."/>
            <person name="Mascher T."/>
            <person name="Medema M.H."/>
            <person name="Devos D.P."/>
            <person name="Kaster A.-K."/>
            <person name="Ovreas L."/>
            <person name="Rohde M."/>
            <person name="Galperin M.Y."/>
            <person name="Jogler C."/>
        </authorList>
    </citation>
    <scope>NUCLEOTIDE SEQUENCE [LARGE SCALE GENOMIC DNA]</scope>
    <source>
        <strain evidence="2 3">Pan216</strain>
    </source>
</reference>
<keyword evidence="3" id="KW-1185">Reference proteome</keyword>
<keyword evidence="1" id="KW-0732">Signal</keyword>
<accession>A0A518B4E8</accession>
<dbReference type="AlphaFoldDB" id="A0A518B4E8"/>
<dbReference type="PANTHER" id="PTHR37833:SF1">
    <property type="entry name" value="SIGNAL PEPTIDE PROTEIN"/>
    <property type="match status" value="1"/>
</dbReference>
<dbReference type="PANTHER" id="PTHR37833">
    <property type="entry name" value="LIPOPROTEIN-RELATED"/>
    <property type="match status" value="1"/>
</dbReference>
<dbReference type="InterPro" id="IPR011467">
    <property type="entry name" value="DUF1573"/>
</dbReference>
<dbReference type="Proteomes" id="UP000317093">
    <property type="component" value="Chromosome"/>
</dbReference>
<dbReference type="InterPro" id="IPR013783">
    <property type="entry name" value="Ig-like_fold"/>
</dbReference>
<protein>
    <recommendedName>
        <fullName evidence="4">DUF1573 domain-containing protein</fullName>
    </recommendedName>
</protein>
<proteinExistence type="predicted"/>